<feature type="signal peptide" evidence="2">
    <location>
        <begin position="1"/>
        <end position="25"/>
    </location>
</feature>
<dbReference type="GO" id="GO:0019877">
    <property type="term" value="P:diaminopimelate biosynthetic process"/>
    <property type="evidence" value="ECO:0007669"/>
    <property type="project" value="UniProtKB-ARBA"/>
</dbReference>
<dbReference type="Pfam" id="PF01546">
    <property type="entry name" value="Peptidase_M20"/>
    <property type="match status" value="1"/>
</dbReference>
<dbReference type="InterPro" id="IPR036264">
    <property type="entry name" value="Bact_exopeptidase_dim_dom"/>
</dbReference>
<evidence type="ECO:0000256" key="1">
    <source>
        <dbReference type="ARBA" id="ARBA00022801"/>
    </source>
</evidence>
<dbReference type="AlphaFoldDB" id="T0H6T1"/>
<dbReference type="FunFam" id="3.30.70.360:FF:000001">
    <property type="entry name" value="N-acetyldiaminopimelate deacetylase"/>
    <property type="match status" value="1"/>
</dbReference>
<evidence type="ECO:0000259" key="3">
    <source>
        <dbReference type="Pfam" id="PF07687"/>
    </source>
</evidence>
<dbReference type="NCBIfam" id="TIGR01891">
    <property type="entry name" value="amidohydrolases"/>
    <property type="match status" value="1"/>
</dbReference>
<dbReference type="InterPro" id="IPR017439">
    <property type="entry name" value="Amidohydrolase"/>
</dbReference>
<dbReference type="Proteomes" id="UP000015527">
    <property type="component" value="Unassembled WGS sequence"/>
</dbReference>
<dbReference type="RefSeq" id="WP_021235000.1">
    <property type="nucleotide sequence ID" value="NZ_ATHL01000100.1"/>
</dbReference>
<evidence type="ECO:0000313" key="5">
    <source>
        <dbReference type="Proteomes" id="UP000015527"/>
    </source>
</evidence>
<dbReference type="Gene3D" id="3.40.630.10">
    <property type="entry name" value="Zn peptidases"/>
    <property type="match status" value="1"/>
</dbReference>
<sequence length="444" mass="46684">MTSSRIAAMLGLAALGFTPSGTALAAGPVPETISRDMAGLMAIYRDLHAHPELSYQEVRSAGIMAKAAREAGFTVTEKVGKTGIVAVMKNGEGPTVLIRADMDGLPVTEQTGLAFASKQRGVSTAGVESGIMHACGHDTHMTAWIETARLMAKRKAEWSGTLVMIGQPAEEVGTGAVGMLEDGLYKRFPKPDYVLAFHDSADLPAGQVGAAVGWALANVDSVDVVVKGVGGHGAYPQATKDPIVLASAIVMKLQTLVSRETSPLDPAVVTVGSFHAGAKHNIISDQAKLELTVRSYSDETRAHLLDGIRRIARGEAIASGLPDALLPEVSVKEPYTRATWNSPEFTQEAVADLKTKMGESDVVITPSVMGGEDFGEFRRADEDHIKSVIFWVGGADPQKLAAAKAGGSPMPSLHSPFWAPQADKVIASGSEALTLTALRLMPAK</sequence>
<evidence type="ECO:0000256" key="2">
    <source>
        <dbReference type="SAM" id="SignalP"/>
    </source>
</evidence>
<keyword evidence="5" id="KW-1185">Reference proteome</keyword>
<proteinExistence type="predicted"/>
<dbReference type="SUPFAM" id="SSF55031">
    <property type="entry name" value="Bacterial exopeptidase dimerisation domain"/>
    <property type="match status" value="1"/>
</dbReference>
<keyword evidence="2" id="KW-0732">Signal</keyword>
<dbReference type="eggNOG" id="COG1473">
    <property type="taxonomic scope" value="Bacteria"/>
</dbReference>
<comment type="caution">
    <text evidence="4">The sequence shown here is derived from an EMBL/GenBank/DDBJ whole genome shotgun (WGS) entry which is preliminary data.</text>
</comment>
<dbReference type="PANTHER" id="PTHR11014">
    <property type="entry name" value="PEPTIDASE M20 FAMILY MEMBER"/>
    <property type="match status" value="1"/>
</dbReference>
<dbReference type="PATRIC" id="fig|1096930.3.peg.3175"/>
<feature type="chain" id="PRO_5004576200" evidence="2">
    <location>
        <begin position="26"/>
        <end position="444"/>
    </location>
</feature>
<dbReference type="PANTHER" id="PTHR11014:SF63">
    <property type="entry name" value="METALLOPEPTIDASE, PUTATIVE (AFU_ORTHOLOGUE AFUA_6G09600)-RELATED"/>
    <property type="match status" value="1"/>
</dbReference>
<dbReference type="Pfam" id="PF07687">
    <property type="entry name" value="M20_dimer"/>
    <property type="match status" value="1"/>
</dbReference>
<dbReference type="SUPFAM" id="SSF53187">
    <property type="entry name" value="Zn-dependent exopeptidases"/>
    <property type="match status" value="1"/>
</dbReference>
<reference evidence="4 5" key="1">
    <citation type="journal article" date="2013" name="Genome Announc.">
        <title>Genome Sequence of Novosphingobium lindaniclasticum LE124T, Isolated from a Hexachlorocyclohexane Dumpsite.</title>
        <authorList>
            <person name="Saxena A."/>
            <person name="Nayyar N."/>
            <person name="Sangwan N."/>
            <person name="Kumari R."/>
            <person name="Khurana J.P."/>
            <person name="Lal R."/>
        </authorList>
    </citation>
    <scope>NUCLEOTIDE SEQUENCE [LARGE SCALE GENOMIC DNA]</scope>
    <source>
        <strain evidence="4 5">LE124</strain>
    </source>
</reference>
<organism evidence="4 5">
    <name type="scientific">Novosphingobium lindaniclasticum LE124</name>
    <dbReference type="NCBI Taxonomy" id="1096930"/>
    <lineage>
        <taxon>Bacteria</taxon>
        <taxon>Pseudomonadati</taxon>
        <taxon>Pseudomonadota</taxon>
        <taxon>Alphaproteobacteria</taxon>
        <taxon>Sphingomonadales</taxon>
        <taxon>Sphingomonadaceae</taxon>
        <taxon>Novosphingobium</taxon>
    </lineage>
</organism>
<dbReference type="Gene3D" id="3.30.70.360">
    <property type="match status" value="1"/>
</dbReference>
<name>T0H6T1_9SPHN</name>
<dbReference type="EMBL" id="ATHL01000100">
    <property type="protein sequence ID" value="EQB12031.1"/>
    <property type="molecule type" value="Genomic_DNA"/>
</dbReference>
<dbReference type="OrthoDB" id="9777385at2"/>
<keyword evidence="1" id="KW-0378">Hydrolase</keyword>
<dbReference type="InterPro" id="IPR011650">
    <property type="entry name" value="Peptidase_M20_dimer"/>
</dbReference>
<evidence type="ECO:0000313" key="4">
    <source>
        <dbReference type="EMBL" id="EQB12031.1"/>
    </source>
</evidence>
<dbReference type="GO" id="GO:0050118">
    <property type="term" value="F:N-acetyldiaminopimelate deacetylase activity"/>
    <property type="evidence" value="ECO:0007669"/>
    <property type="project" value="UniProtKB-ARBA"/>
</dbReference>
<protein>
    <submittedName>
        <fullName evidence="4">Peptidase M20</fullName>
    </submittedName>
</protein>
<feature type="domain" description="Peptidase M20 dimerisation" evidence="3">
    <location>
        <begin position="219"/>
        <end position="315"/>
    </location>
</feature>
<dbReference type="InterPro" id="IPR002933">
    <property type="entry name" value="Peptidase_M20"/>
</dbReference>
<accession>T0H6T1</accession>
<gene>
    <name evidence="4" type="ORF">L284_16005</name>
</gene>